<dbReference type="PROSITE" id="PS51257">
    <property type="entry name" value="PROKAR_LIPOPROTEIN"/>
    <property type="match status" value="1"/>
</dbReference>
<dbReference type="RefSeq" id="WP_346754280.1">
    <property type="nucleotide sequence ID" value="NZ_JAUJEA010000010.1"/>
</dbReference>
<dbReference type="InterPro" id="IPR008979">
    <property type="entry name" value="Galactose-bd-like_sf"/>
</dbReference>
<reference evidence="1" key="1">
    <citation type="submission" date="2023-06" db="EMBL/GenBank/DDBJ databases">
        <title>Genomic of Parafulvivirga corallium.</title>
        <authorList>
            <person name="Wang G."/>
        </authorList>
    </citation>
    <scope>NUCLEOTIDE SEQUENCE</scope>
    <source>
        <strain evidence="1">BMA10</strain>
    </source>
</reference>
<name>A0ABT8KXW5_9BACT</name>
<sequence>MKNLIANKWIYMLVVSIAILSCETTEETFQEFASRGETIYIGKPDTVFAAPGFEKLRFWIAINADPKIKKGLIETTDGSIVHEFDVIRVKDGRDTIQLDLDLEEDEYSFNVYLMDESNRKSIRTELDAKVFGENYRASLINRTPAVNASFDGTALITWSDPAEGTIETVLKYEDASGVERTVIVGNDETETAIDSYKLGGNIVVSSTYMPTENAIEVFEAIPTQTTFDQFKMDKSIIVPILLPGDAGDGHASAGGYASLLDDLIADWTNLWHSGGGDSDYPFVMTFDLGTDEAKPGKFRLDGRPGCCRDRQPADLQIWGINDLTGAETANIKDGTIADWEADAIAKGWVKLHQVTGNTNDRTIEVAFNEAAANYRYIRIVPTRAINNDVTANLSEFTFWSR</sequence>
<dbReference type="Proteomes" id="UP001172082">
    <property type="component" value="Unassembled WGS sequence"/>
</dbReference>
<gene>
    <name evidence="1" type="ORF">QQ008_22880</name>
</gene>
<accession>A0ABT8KXW5</accession>
<dbReference type="SUPFAM" id="SSF49785">
    <property type="entry name" value="Galactose-binding domain-like"/>
    <property type="match status" value="1"/>
</dbReference>
<dbReference type="Pfam" id="PF16389">
    <property type="entry name" value="DUF4998"/>
    <property type="match status" value="1"/>
</dbReference>
<organism evidence="1 2">
    <name type="scientific">Splendidivirga corallicola</name>
    <dbReference type="NCBI Taxonomy" id="3051826"/>
    <lineage>
        <taxon>Bacteria</taxon>
        <taxon>Pseudomonadati</taxon>
        <taxon>Bacteroidota</taxon>
        <taxon>Cytophagia</taxon>
        <taxon>Cytophagales</taxon>
        <taxon>Splendidivirgaceae</taxon>
        <taxon>Splendidivirga</taxon>
    </lineage>
</organism>
<evidence type="ECO:0000313" key="1">
    <source>
        <dbReference type="EMBL" id="MDN5204255.1"/>
    </source>
</evidence>
<protein>
    <submittedName>
        <fullName evidence="1">DUF4998 domain-containing protein</fullName>
    </submittedName>
</protein>
<evidence type="ECO:0000313" key="2">
    <source>
        <dbReference type="Proteomes" id="UP001172082"/>
    </source>
</evidence>
<proteinExistence type="predicted"/>
<comment type="caution">
    <text evidence="1">The sequence shown here is derived from an EMBL/GenBank/DDBJ whole genome shotgun (WGS) entry which is preliminary data.</text>
</comment>
<dbReference type="EMBL" id="JAUJEA010000010">
    <property type="protein sequence ID" value="MDN5204255.1"/>
    <property type="molecule type" value="Genomic_DNA"/>
</dbReference>
<dbReference type="Gene3D" id="2.60.120.260">
    <property type="entry name" value="Galactose-binding domain-like"/>
    <property type="match status" value="1"/>
</dbReference>
<keyword evidence="2" id="KW-1185">Reference proteome</keyword>